<feature type="non-terminal residue" evidence="1">
    <location>
        <position position="1"/>
    </location>
</feature>
<reference evidence="1" key="1">
    <citation type="submission" date="2021-06" db="EMBL/GenBank/DDBJ databases">
        <authorList>
            <person name="Kallberg Y."/>
            <person name="Tangrot J."/>
            <person name="Rosling A."/>
        </authorList>
    </citation>
    <scope>NUCLEOTIDE SEQUENCE</scope>
    <source>
        <strain evidence="1">CL551</strain>
    </source>
</reference>
<dbReference type="OrthoDB" id="2407389at2759"/>
<evidence type="ECO:0000313" key="2">
    <source>
        <dbReference type="Proteomes" id="UP000789342"/>
    </source>
</evidence>
<feature type="non-terminal residue" evidence="1">
    <location>
        <position position="60"/>
    </location>
</feature>
<evidence type="ECO:0000313" key="1">
    <source>
        <dbReference type="EMBL" id="CAG8791561.1"/>
    </source>
</evidence>
<accession>A0A9N9JPP5</accession>
<sequence>KNGGICTTLFYGKAEEDPEEWIRDFRQYCEVSGLDPLADARTRVRIHGLFETCLKGNAKD</sequence>
<organism evidence="1 2">
    <name type="scientific">Acaulospora morrowiae</name>
    <dbReference type="NCBI Taxonomy" id="94023"/>
    <lineage>
        <taxon>Eukaryota</taxon>
        <taxon>Fungi</taxon>
        <taxon>Fungi incertae sedis</taxon>
        <taxon>Mucoromycota</taxon>
        <taxon>Glomeromycotina</taxon>
        <taxon>Glomeromycetes</taxon>
        <taxon>Diversisporales</taxon>
        <taxon>Acaulosporaceae</taxon>
        <taxon>Acaulospora</taxon>
    </lineage>
</organism>
<dbReference type="Proteomes" id="UP000789342">
    <property type="component" value="Unassembled WGS sequence"/>
</dbReference>
<comment type="caution">
    <text evidence="1">The sequence shown here is derived from an EMBL/GenBank/DDBJ whole genome shotgun (WGS) entry which is preliminary data.</text>
</comment>
<dbReference type="AlphaFoldDB" id="A0A9N9JPP5"/>
<gene>
    <name evidence="1" type="ORF">AMORRO_LOCUS18193</name>
</gene>
<dbReference type="EMBL" id="CAJVPV010062065">
    <property type="protein sequence ID" value="CAG8791561.1"/>
    <property type="molecule type" value="Genomic_DNA"/>
</dbReference>
<proteinExistence type="predicted"/>
<name>A0A9N9JPP5_9GLOM</name>
<protein>
    <submittedName>
        <fullName evidence="1">16461_t:CDS:1</fullName>
    </submittedName>
</protein>
<keyword evidence="2" id="KW-1185">Reference proteome</keyword>